<evidence type="ECO:0000259" key="1">
    <source>
        <dbReference type="Pfam" id="PF00296"/>
    </source>
</evidence>
<evidence type="ECO:0000313" key="2">
    <source>
        <dbReference type="EMBL" id="QFU96623.1"/>
    </source>
</evidence>
<reference evidence="2 3" key="1">
    <citation type="submission" date="2019-10" db="EMBL/GenBank/DDBJ databases">
        <title>Genome sequence of Luteimicrobium xylanilyticum HY-24.</title>
        <authorList>
            <person name="Kim D.Y."/>
            <person name="Park H.-Y."/>
        </authorList>
    </citation>
    <scope>NUCLEOTIDE SEQUENCE [LARGE SCALE GENOMIC DNA]</scope>
    <source>
        <strain evidence="2 3">HY-24</strain>
    </source>
</reference>
<organism evidence="2 3">
    <name type="scientific">Luteimicrobium xylanilyticum</name>
    <dbReference type="NCBI Taxonomy" id="1133546"/>
    <lineage>
        <taxon>Bacteria</taxon>
        <taxon>Bacillati</taxon>
        <taxon>Actinomycetota</taxon>
        <taxon>Actinomycetes</taxon>
        <taxon>Micrococcales</taxon>
        <taxon>Luteimicrobium</taxon>
    </lineage>
</organism>
<dbReference type="Pfam" id="PF00296">
    <property type="entry name" value="Bac_luciferase"/>
    <property type="match status" value="1"/>
</dbReference>
<dbReference type="AlphaFoldDB" id="A0A5P9Q5I0"/>
<dbReference type="PANTHER" id="PTHR30137">
    <property type="entry name" value="LUCIFERASE-LIKE MONOOXYGENASE"/>
    <property type="match status" value="1"/>
</dbReference>
<dbReference type="OrthoDB" id="4760590at2"/>
<dbReference type="InterPro" id="IPR019922">
    <property type="entry name" value="Lucif-like_OxRdatse_MSMEG_4141"/>
</dbReference>
<dbReference type="Gene3D" id="3.20.20.30">
    <property type="entry name" value="Luciferase-like domain"/>
    <property type="match status" value="2"/>
</dbReference>
<dbReference type="InterPro" id="IPR011251">
    <property type="entry name" value="Luciferase-like_dom"/>
</dbReference>
<dbReference type="GO" id="GO:0005829">
    <property type="term" value="C:cytosol"/>
    <property type="evidence" value="ECO:0007669"/>
    <property type="project" value="TreeGrafter"/>
</dbReference>
<protein>
    <recommendedName>
        <fullName evidence="1">Luciferase-like domain-containing protein</fullName>
    </recommendedName>
</protein>
<proteinExistence type="predicted"/>
<dbReference type="KEGG" id="lxl:KDY119_00107"/>
<dbReference type="InterPro" id="IPR036661">
    <property type="entry name" value="Luciferase-like_sf"/>
</dbReference>
<feature type="domain" description="Luciferase-like" evidence="1">
    <location>
        <begin position="35"/>
        <end position="133"/>
    </location>
</feature>
<dbReference type="NCBIfam" id="TIGR03620">
    <property type="entry name" value="F420_MSMEG_4141"/>
    <property type="match status" value="1"/>
</dbReference>
<keyword evidence="3" id="KW-1185">Reference proteome</keyword>
<dbReference type="EMBL" id="CP045529">
    <property type="protein sequence ID" value="QFU96623.1"/>
    <property type="molecule type" value="Genomic_DNA"/>
</dbReference>
<evidence type="ECO:0000313" key="3">
    <source>
        <dbReference type="Proteomes" id="UP000326702"/>
    </source>
</evidence>
<sequence length="295" mass="30713">MTTTDRTTNDGTGATGTDLGGRYGVWRRGLDLDGALAGTLERLGYGAVWVGGSPDASLAKPEELLAATGSLVVGTGIVNIWTAAVDDVAMSTRRLLDTYGDRFVLGVGSGHREASGAKAATPYQALAEYLDTLVADGVPRENLVLAALGPRVLGLARDRTAGAHPYLVTPEHTREARETLGDGAVLVPEQHVLLDTDVARARSVARASLTNYLRMANYRNSWLRLGFTEEDLAGGGSDRFVDAVVVHGSPAAVAARLAEHLDAGADQVAVQLVAGEPGESAEDGFARLAAELGLA</sequence>
<accession>A0A5P9Q5I0</accession>
<gene>
    <name evidence="2" type="ORF">KDY119_00107</name>
</gene>
<dbReference type="SUPFAM" id="SSF51679">
    <property type="entry name" value="Bacterial luciferase-like"/>
    <property type="match status" value="1"/>
</dbReference>
<dbReference type="Proteomes" id="UP000326702">
    <property type="component" value="Chromosome"/>
</dbReference>
<name>A0A5P9Q5I0_9MICO</name>
<dbReference type="PANTHER" id="PTHR30137:SF18">
    <property type="entry name" value="CONSERVED PROTEIN"/>
    <property type="match status" value="1"/>
</dbReference>
<dbReference type="InterPro" id="IPR050766">
    <property type="entry name" value="Bact_Lucif_Oxidored"/>
</dbReference>
<dbReference type="RefSeq" id="WP_051136980.1">
    <property type="nucleotide sequence ID" value="NZ_BAABIH010000019.1"/>
</dbReference>
<dbReference type="GO" id="GO:0016705">
    <property type="term" value="F:oxidoreductase activity, acting on paired donors, with incorporation or reduction of molecular oxygen"/>
    <property type="evidence" value="ECO:0007669"/>
    <property type="project" value="InterPro"/>
</dbReference>